<gene>
    <name evidence="2" type="ORF">MAA8898_01714</name>
</gene>
<organism evidence="2 3">
    <name type="scientific">Maliponia aquimaris</name>
    <dbReference type="NCBI Taxonomy" id="1673631"/>
    <lineage>
        <taxon>Bacteria</taxon>
        <taxon>Pseudomonadati</taxon>
        <taxon>Pseudomonadota</taxon>
        <taxon>Alphaproteobacteria</taxon>
        <taxon>Rhodobacterales</taxon>
        <taxon>Paracoccaceae</taxon>
        <taxon>Maliponia</taxon>
    </lineage>
</organism>
<sequence length="73" mass="7956">MRRWAQIPEAQPDSWCDEVARKVSRPETCLQAARRPVDEGLADAADFPREGDGYTAPTPAARQAPASTVCRSA</sequence>
<evidence type="ECO:0000313" key="3">
    <source>
        <dbReference type="Proteomes" id="UP000207598"/>
    </source>
</evidence>
<dbReference type="AlphaFoldDB" id="A0A238K8F6"/>
<keyword evidence="3" id="KW-1185">Reference proteome</keyword>
<feature type="region of interest" description="Disordered" evidence="1">
    <location>
        <begin position="37"/>
        <end position="73"/>
    </location>
</feature>
<feature type="compositionally biased region" description="Low complexity" evidence="1">
    <location>
        <begin position="55"/>
        <end position="73"/>
    </location>
</feature>
<dbReference type="Proteomes" id="UP000207598">
    <property type="component" value="Unassembled WGS sequence"/>
</dbReference>
<evidence type="ECO:0000313" key="2">
    <source>
        <dbReference type="EMBL" id="SMX38777.1"/>
    </source>
</evidence>
<accession>A0A238K8F6</accession>
<reference evidence="2 3" key="1">
    <citation type="submission" date="2017-05" db="EMBL/GenBank/DDBJ databases">
        <authorList>
            <person name="Song R."/>
            <person name="Chenine A.L."/>
            <person name="Ruprecht R.M."/>
        </authorList>
    </citation>
    <scope>NUCLEOTIDE SEQUENCE [LARGE SCALE GENOMIC DNA]</scope>
    <source>
        <strain evidence="2 3">CECT 8898</strain>
    </source>
</reference>
<proteinExistence type="predicted"/>
<name>A0A238K8F6_9RHOB</name>
<dbReference type="EMBL" id="FXYF01000004">
    <property type="protein sequence ID" value="SMX38777.1"/>
    <property type="molecule type" value="Genomic_DNA"/>
</dbReference>
<protein>
    <submittedName>
        <fullName evidence="2">Uncharacterized protein</fullName>
    </submittedName>
</protein>
<evidence type="ECO:0000256" key="1">
    <source>
        <dbReference type="SAM" id="MobiDB-lite"/>
    </source>
</evidence>